<dbReference type="InterPro" id="IPR019734">
    <property type="entry name" value="TPR_rpt"/>
</dbReference>
<dbReference type="PROSITE" id="PS50005">
    <property type="entry name" value="TPR"/>
    <property type="match status" value="1"/>
</dbReference>
<dbReference type="OrthoDB" id="10248520at2759"/>
<gene>
    <name evidence="2" type="ORF">M422DRAFT_783439</name>
</gene>
<feature type="repeat" description="TPR" evidence="1">
    <location>
        <begin position="123"/>
        <end position="156"/>
    </location>
</feature>
<dbReference type="SUPFAM" id="SSF48452">
    <property type="entry name" value="TPR-like"/>
    <property type="match status" value="1"/>
</dbReference>
<keyword evidence="1" id="KW-0802">TPR repeat</keyword>
<dbReference type="Proteomes" id="UP000054279">
    <property type="component" value="Unassembled WGS sequence"/>
</dbReference>
<sequence length="213" mass="23886">MASISNRYLSQRFRPLIWSCLDFDLLRTATFFAERYFYIDQENHEARHLFALTLLKSEQKLSALHLVDLLHPSCPSCIEIYAQCCNALGRYIQGREALRKCLQMGGPSDLGPHRESKPVPDEAILECRMGYLYMRTNLSERAAESFAHALTLNPLLWEAFEGLCAAGSFPDIDQLFPAGTKSTARFTEDSPLQVMKNGPLATGAGFFTPDTVA</sequence>
<organism evidence="2 3">
    <name type="scientific">Sphaerobolus stellatus (strain SS14)</name>
    <dbReference type="NCBI Taxonomy" id="990650"/>
    <lineage>
        <taxon>Eukaryota</taxon>
        <taxon>Fungi</taxon>
        <taxon>Dikarya</taxon>
        <taxon>Basidiomycota</taxon>
        <taxon>Agaricomycotina</taxon>
        <taxon>Agaricomycetes</taxon>
        <taxon>Phallomycetidae</taxon>
        <taxon>Geastrales</taxon>
        <taxon>Sphaerobolaceae</taxon>
        <taxon>Sphaerobolus</taxon>
    </lineage>
</organism>
<proteinExistence type="predicted"/>
<accession>A0A0C9V4W4</accession>
<evidence type="ECO:0000313" key="2">
    <source>
        <dbReference type="EMBL" id="KIJ32451.1"/>
    </source>
</evidence>
<name>A0A0C9V4W4_SPHS4</name>
<keyword evidence="3" id="KW-1185">Reference proteome</keyword>
<evidence type="ECO:0000256" key="1">
    <source>
        <dbReference type="PROSITE-ProRule" id="PRU00339"/>
    </source>
</evidence>
<dbReference type="InterPro" id="IPR011990">
    <property type="entry name" value="TPR-like_helical_dom_sf"/>
</dbReference>
<dbReference type="Pfam" id="PF12895">
    <property type="entry name" value="ANAPC3"/>
    <property type="match status" value="1"/>
</dbReference>
<dbReference type="EMBL" id="KN837227">
    <property type="protein sequence ID" value="KIJ32451.1"/>
    <property type="molecule type" value="Genomic_DNA"/>
</dbReference>
<reference evidence="2 3" key="1">
    <citation type="submission" date="2014-06" db="EMBL/GenBank/DDBJ databases">
        <title>Evolutionary Origins and Diversification of the Mycorrhizal Mutualists.</title>
        <authorList>
            <consortium name="DOE Joint Genome Institute"/>
            <consortium name="Mycorrhizal Genomics Consortium"/>
            <person name="Kohler A."/>
            <person name="Kuo A."/>
            <person name="Nagy L.G."/>
            <person name="Floudas D."/>
            <person name="Copeland A."/>
            <person name="Barry K.W."/>
            <person name="Cichocki N."/>
            <person name="Veneault-Fourrey C."/>
            <person name="LaButti K."/>
            <person name="Lindquist E.A."/>
            <person name="Lipzen A."/>
            <person name="Lundell T."/>
            <person name="Morin E."/>
            <person name="Murat C."/>
            <person name="Riley R."/>
            <person name="Ohm R."/>
            <person name="Sun H."/>
            <person name="Tunlid A."/>
            <person name="Henrissat B."/>
            <person name="Grigoriev I.V."/>
            <person name="Hibbett D.S."/>
            <person name="Martin F."/>
        </authorList>
    </citation>
    <scope>NUCLEOTIDE SEQUENCE [LARGE SCALE GENOMIC DNA]</scope>
    <source>
        <strain evidence="2 3">SS14</strain>
    </source>
</reference>
<dbReference type="Gene3D" id="1.25.40.10">
    <property type="entry name" value="Tetratricopeptide repeat domain"/>
    <property type="match status" value="1"/>
</dbReference>
<dbReference type="AlphaFoldDB" id="A0A0C9V4W4"/>
<dbReference type="HOGENOM" id="CLU_1295128_0_0_1"/>
<evidence type="ECO:0000313" key="3">
    <source>
        <dbReference type="Proteomes" id="UP000054279"/>
    </source>
</evidence>
<protein>
    <submittedName>
        <fullName evidence="2">Uncharacterized protein</fullName>
    </submittedName>
</protein>